<dbReference type="InterPro" id="IPR019368">
    <property type="entry name" value="Ribosomal_mS29"/>
</dbReference>
<evidence type="ECO:0000256" key="6">
    <source>
        <dbReference type="ARBA" id="ARBA00023274"/>
    </source>
</evidence>
<dbReference type="GO" id="GO:0003735">
    <property type="term" value="F:structural constituent of ribosome"/>
    <property type="evidence" value="ECO:0007669"/>
    <property type="project" value="TreeGrafter"/>
</dbReference>
<comment type="similarity">
    <text evidence="2">Belongs to the mitochondrion-specific ribosomal protein mS29 family.</text>
</comment>
<keyword evidence="6" id="KW-0687">Ribonucleoprotein</keyword>
<dbReference type="OrthoDB" id="274828at2759"/>
<gene>
    <name evidence="8" type="ORF">B0I35DRAFT_404072</name>
</gene>
<evidence type="ECO:0000256" key="5">
    <source>
        <dbReference type="ARBA" id="ARBA00023128"/>
    </source>
</evidence>
<accession>A0A8K0T7U3</accession>
<keyword evidence="3" id="KW-0809">Transit peptide</keyword>
<dbReference type="AlphaFoldDB" id="A0A8K0T7U3"/>
<evidence type="ECO:0000256" key="3">
    <source>
        <dbReference type="ARBA" id="ARBA00022946"/>
    </source>
</evidence>
<keyword evidence="9" id="KW-1185">Reference proteome</keyword>
<dbReference type="EMBL" id="JAGPNK010000001">
    <property type="protein sequence ID" value="KAH7328749.1"/>
    <property type="molecule type" value="Genomic_DNA"/>
</dbReference>
<evidence type="ECO:0000256" key="4">
    <source>
        <dbReference type="ARBA" id="ARBA00022980"/>
    </source>
</evidence>
<dbReference type="Pfam" id="PF10236">
    <property type="entry name" value="DAP3"/>
    <property type="match status" value="1"/>
</dbReference>
<evidence type="ECO:0000256" key="1">
    <source>
        <dbReference type="ARBA" id="ARBA00004173"/>
    </source>
</evidence>
<dbReference type="GO" id="GO:0005763">
    <property type="term" value="C:mitochondrial small ribosomal subunit"/>
    <property type="evidence" value="ECO:0007669"/>
    <property type="project" value="TreeGrafter"/>
</dbReference>
<dbReference type="PANTHER" id="PTHR12810:SF0">
    <property type="entry name" value="SMALL RIBOSOMAL SUBUNIT PROTEIN MS29"/>
    <property type="match status" value="1"/>
</dbReference>
<keyword evidence="5" id="KW-0496">Mitochondrion</keyword>
<comment type="caution">
    <text evidence="8">The sequence shown here is derived from an EMBL/GenBank/DDBJ whole genome shotgun (WGS) entry which is preliminary data.</text>
</comment>
<proteinExistence type="inferred from homology"/>
<organism evidence="8 9">
    <name type="scientific">Stachybotrys elegans</name>
    <dbReference type="NCBI Taxonomy" id="80388"/>
    <lineage>
        <taxon>Eukaryota</taxon>
        <taxon>Fungi</taxon>
        <taxon>Dikarya</taxon>
        <taxon>Ascomycota</taxon>
        <taxon>Pezizomycotina</taxon>
        <taxon>Sordariomycetes</taxon>
        <taxon>Hypocreomycetidae</taxon>
        <taxon>Hypocreales</taxon>
        <taxon>Stachybotryaceae</taxon>
        <taxon>Stachybotrys</taxon>
    </lineage>
</organism>
<evidence type="ECO:0000256" key="2">
    <source>
        <dbReference type="ARBA" id="ARBA00009863"/>
    </source>
</evidence>
<protein>
    <recommendedName>
        <fullName evidence="7">Small ribosomal subunit protein mS29</fullName>
    </recommendedName>
</protein>
<sequence length="466" mass="50649">MASAQSLRCLVRPTRPIAAPRIPSSFATTSTAVAAFSTTSAASAVNPPAIKSRSSLSGPAKKNYKKGVAAPVNVKKPGPGERKAFRKRIQLSNNSALPVSGLAVLEAGTMLREDMAGQVVGIPNDVVDQLRTLQAFKPTQSWGLFRQPHMLVRRKTVEVMNRLREASDKKTALKMVLTGSRLSGKSVMLLKTMSYALQNGWVAIHIPEGQDLTNGHTEYSPIPDTEPMQFAQPVYTLKLLQNILKANQKVLASLKTEKDWSRLANVNKGDTLADLVASCKESEYAWPTLEALWTELTLPGRPPVLFTLDGLSHVNKLSEYRDPSFNQVHAHDLTLIGMFFDALSGKKALPNGGAIIAATSESNNSPHPSQNLVLAQLEAGQAGQPIPQPDAYGRHDNRIYDGLKNSRVVRLEGVSKKEARALMEYWGASGMVKGVVDHRTVSEKWTLAGHGLVGEMERAALLTLKL</sequence>
<evidence type="ECO:0000256" key="7">
    <source>
        <dbReference type="ARBA" id="ARBA00035140"/>
    </source>
</evidence>
<dbReference type="PANTHER" id="PTHR12810">
    <property type="entry name" value="MITOCHONDRIAL 28S RIBOSOMAL PROTEIN S29"/>
    <property type="match status" value="1"/>
</dbReference>
<name>A0A8K0T7U3_9HYPO</name>
<keyword evidence="4" id="KW-0689">Ribosomal protein</keyword>
<dbReference type="Proteomes" id="UP000813444">
    <property type="component" value="Unassembled WGS sequence"/>
</dbReference>
<comment type="subcellular location">
    <subcellularLocation>
        <location evidence="1">Mitochondrion</location>
    </subcellularLocation>
</comment>
<reference evidence="8" key="1">
    <citation type="journal article" date="2021" name="Nat. Commun.">
        <title>Genetic determinants of endophytism in the Arabidopsis root mycobiome.</title>
        <authorList>
            <person name="Mesny F."/>
            <person name="Miyauchi S."/>
            <person name="Thiergart T."/>
            <person name="Pickel B."/>
            <person name="Atanasova L."/>
            <person name="Karlsson M."/>
            <person name="Huettel B."/>
            <person name="Barry K.W."/>
            <person name="Haridas S."/>
            <person name="Chen C."/>
            <person name="Bauer D."/>
            <person name="Andreopoulos W."/>
            <person name="Pangilinan J."/>
            <person name="LaButti K."/>
            <person name="Riley R."/>
            <person name="Lipzen A."/>
            <person name="Clum A."/>
            <person name="Drula E."/>
            <person name="Henrissat B."/>
            <person name="Kohler A."/>
            <person name="Grigoriev I.V."/>
            <person name="Martin F.M."/>
            <person name="Hacquard S."/>
        </authorList>
    </citation>
    <scope>NUCLEOTIDE SEQUENCE</scope>
    <source>
        <strain evidence="8">MPI-CAGE-CH-0235</strain>
    </source>
</reference>
<evidence type="ECO:0000313" key="9">
    <source>
        <dbReference type="Proteomes" id="UP000813444"/>
    </source>
</evidence>
<evidence type="ECO:0000313" key="8">
    <source>
        <dbReference type="EMBL" id="KAH7328749.1"/>
    </source>
</evidence>